<evidence type="ECO:0000256" key="2">
    <source>
        <dbReference type="ARBA" id="ARBA00004236"/>
    </source>
</evidence>
<keyword evidence="7 11" id="KW-1133">Transmembrane helix</keyword>
<keyword evidence="3 11" id="KW-0813">Transport</keyword>
<dbReference type="KEGG" id="aaf:AURANDRAFT_64211"/>
<dbReference type="SUPFAM" id="SSF90112">
    <property type="entry name" value="Neurotransmitter-gated ion-channel transmembrane pore"/>
    <property type="match status" value="1"/>
</dbReference>
<dbReference type="CDD" id="cd18186">
    <property type="entry name" value="BTB_POZ_ZBTB_KLHL-like"/>
    <property type="match status" value="1"/>
</dbReference>
<dbReference type="InterPro" id="IPR006202">
    <property type="entry name" value="Neur_chan_lig-bd"/>
</dbReference>
<dbReference type="Proteomes" id="UP000002729">
    <property type="component" value="Unassembled WGS sequence"/>
</dbReference>
<keyword evidence="6" id="KW-0732">Signal</keyword>
<feature type="region of interest" description="Disordered" evidence="12">
    <location>
        <begin position="385"/>
        <end position="409"/>
    </location>
</feature>
<evidence type="ECO:0000256" key="1">
    <source>
        <dbReference type="ARBA" id="ARBA00004141"/>
    </source>
</evidence>
<dbReference type="Pfam" id="PF07707">
    <property type="entry name" value="BACK"/>
    <property type="match status" value="1"/>
</dbReference>
<dbReference type="SMART" id="SM00225">
    <property type="entry name" value="BTB"/>
    <property type="match status" value="1"/>
</dbReference>
<evidence type="ECO:0000256" key="4">
    <source>
        <dbReference type="ARBA" id="ARBA00022475"/>
    </source>
</evidence>
<accession>F0Y9D2</accession>
<evidence type="ECO:0000259" key="13">
    <source>
        <dbReference type="SMART" id="SM00225"/>
    </source>
</evidence>
<keyword evidence="4" id="KW-1003">Cell membrane</keyword>
<dbReference type="InterPro" id="IPR006029">
    <property type="entry name" value="Neurotrans-gated_channel_TM"/>
</dbReference>
<dbReference type="InterPro" id="IPR011705">
    <property type="entry name" value="BACK"/>
</dbReference>
<gene>
    <name evidence="14" type="ORF">AURANDRAFT_64211</name>
</gene>
<reference evidence="14 15" key="1">
    <citation type="journal article" date="2011" name="Proc. Natl. Acad. Sci. U.S.A.">
        <title>Niche of harmful alga Aureococcus anophagefferens revealed through ecogenomics.</title>
        <authorList>
            <person name="Gobler C.J."/>
            <person name="Berry D.L."/>
            <person name="Dyhrman S.T."/>
            <person name="Wilhelm S.W."/>
            <person name="Salamov A."/>
            <person name="Lobanov A.V."/>
            <person name="Zhang Y."/>
            <person name="Collier J.L."/>
            <person name="Wurch L.L."/>
            <person name="Kustka A.B."/>
            <person name="Dill B.D."/>
            <person name="Shah M."/>
            <person name="VerBerkmoes N.C."/>
            <person name="Kuo A."/>
            <person name="Terry A."/>
            <person name="Pangilinan J."/>
            <person name="Lindquist E.A."/>
            <person name="Lucas S."/>
            <person name="Paulsen I.T."/>
            <person name="Hattenrath-Lehmann T.K."/>
            <person name="Talmage S.C."/>
            <person name="Walker E.A."/>
            <person name="Koch F."/>
            <person name="Burson A.M."/>
            <person name="Marcoval M.A."/>
            <person name="Tang Y.Z."/>
            <person name="Lecleir G.R."/>
            <person name="Coyne K.J."/>
            <person name="Berg G.M."/>
            <person name="Bertrand E.M."/>
            <person name="Saito M.A."/>
            <person name="Gladyshev V.N."/>
            <person name="Grigoriev I.V."/>
        </authorList>
    </citation>
    <scope>NUCLEOTIDE SEQUENCE [LARGE SCALE GENOMIC DNA]</scope>
    <source>
        <strain evidence="15">CCMP 1984</strain>
    </source>
</reference>
<keyword evidence="5 11" id="KW-0812">Transmembrane</keyword>
<dbReference type="Gene3D" id="3.30.710.10">
    <property type="entry name" value="Potassium Channel Kv1.1, Chain A"/>
    <property type="match status" value="1"/>
</dbReference>
<evidence type="ECO:0000256" key="5">
    <source>
        <dbReference type="ARBA" id="ARBA00022692"/>
    </source>
</evidence>
<evidence type="ECO:0000256" key="9">
    <source>
        <dbReference type="ARBA" id="ARBA00023136"/>
    </source>
</evidence>
<dbReference type="Gene3D" id="2.70.170.10">
    <property type="entry name" value="Neurotransmitter-gated ion-channel ligand-binding domain"/>
    <property type="match status" value="1"/>
</dbReference>
<dbReference type="Pfam" id="PF00651">
    <property type="entry name" value="BTB"/>
    <property type="match status" value="1"/>
</dbReference>
<dbReference type="SUPFAM" id="SSF54695">
    <property type="entry name" value="POZ domain"/>
    <property type="match status" value="1"/>
</dbReference>
<dbReference type="InterPro" id="IPR011333">
    <property type="entry name" value="SKP1/BTB/POZ_sf"/>
</dbReference>
<dbReference type="InterPro" id="IPR036719">
    <property type="entry name" value="Neuro-gated_channel_TM_sf"/>
</dbReference>
<dbReference type="InterPro" id="IPR006028">
    <property type="entry name" value="GABAA/Glycine_rcpt"/>
</dbReference>
<evidence type="ECO:0000256" key="6">
    <source>
        <dbReference type="ARBA" id="ARBA00022729"/>
    </source>
</evidence>
<dbReference type="GO" id="GO:0005230">
    <property type="term" value="F:extracellular ligand-gated monoatomic ion channel activity"/>
    <property type="evidence" value="ECO:0007669"/>
    <property type="project" value="InterPro"/>
</dbReference>
<dbReference type="GO" id="GO:0004888">
    <property type="term" value="F:transmembrane signaling receptor activity"/>
    <property type="evidence" value="ECO:0007669"/>
    <property type="project" value="InterPro"/>
</dbReference>
<keyword evidence="9 11" id="KW-0472">Membrane</keyword>
<dbReference type="GO" id="GO:0005886">
    <property type="term" value="C:plasma membrane"/>
    <property type="evidence" value="ECO:0007669"/>
    <property type="project" value="UniProtKB-SubCell"/>
</dbReference>
<dbReference type="EMBL" id="GL833128">
    <property type="protein sequence ID" value="EGB08213.1"/>
    <property type="molecule type" value="Genomic_DNA"/>
</dbReference>
<evidence type="ECO:0000256" key="10">
    <source>
        <dbReference type="ARBA" id="ARBA00023303"/>
    </source>
</evidence>
<dbReference type="eggNOG" id="KOG3644">
    <property type="taxonomic scope" value="Eukaryota"/>
</dbReference>
<keyword evidence="8 11" id="KW-0406">Ion transport</keyword>
<comment type="similarity">
    <text evidence="11">Belongs to the ligand-gated ion channel (TC 1.A.9) family.</text>
</comment>
<evidence type="ECO:0000313" key="15">
    <source>
        <dbReference type="Proteomes" id="UP000002729"/>
    </source>
</evidence>
<dbReference type="PROSITE" id="PS00236">
    <property type="entry name" value="NEUROTR_ION_CHANNEL"/>
    <property type="match status" value="1"/>
</dbReference>
<keyword evidence="10 11" id="KW-0407">Ion channel</keyword>
<dbReference type="Gene3D" id="1.20.58.390">
    <property type="entry name" value="Neurotransmitter-gated ion-channel transmembrane domain"/>
    <property type="match status" value="1"/>
</dbReference>
<evidence type="ECO:0000256" key="7">
    <source>
        <dbReference type="ARBA" id="ARBA00022989"/>
    </source>
</evidence>
<dbReference type="PRINTS" id="PR00252">
    <property type="entry name" value="NRIONCHANNEL"/>
</dbReference>
<dbReference type="InParanoid" id="F0Y9D2"/>
<organism evidence="15">
    <name type="scientific">Aureococcus anophagefferens</name>
    <name type="common">Harmful bloom alga</name>
    <dbReference type="NCBI Taxonomy" id="44056"/>
    <lineage>
        <taxon>Eukaryota</taxon>
        <taxon>Sar</taxon>
        <taxon>Stramenopiles</taxon>
        <taxon>Ochrophyta</taxon>
        <taxon>Pelagophyceae</taxon>
        <taxon>Pelagomonadales</taxon>
        <taxon>Pelagomonadaceae</taxon>
        <taxon>Aureococcus</taxon>
    </lineage>
</organism>
<feature type="transmembrane region" description="Helical" evidence="11">
    <location>
        <begin position="1021"/>
        <end position="1040"/>
    </location>
</feature>
<dbReference type="RefSeq" id="XP_009036946.1">
    <property type="nucleotide sequence ID" value="XM_009038698.1"/>
</dbReference>
<feature type="domain" description="BTB" evidence="13">
    <location>
        <begin position="50"/>
        <end position="152"/>
    </location>
</feature>
<feature type="transmembrane region" description="Helical" evidence="11">
    <location>
        <begin position="1047"/>
        <end position="1068"/>
    </location>
</feature>
<dbReference type="Pfam" id="PF02931">
    <property type="entry name" value="Neur_chan_LBD"/>
    <property type="match status" value="1"/>
</dbReference>
<feature type="transmembrane region" description="Helical" evidence="11">
    <location>
        <begin position="1080"/>
        <end position="1103"/>
    </location>
</feature>
<dbReference type="Pfam" id="PF02932">
    <property type="entry name" value="Neur_chan_memb"/>
    <property type="match status" value="1"/>
</dbReference>
<evidence type="ECO:0000256" key="12">
    <source>
        <dbReference type="SAM" id="MobiDB-lite"/>
    </source>
</evidence>
<keyword evidence="15" id="KW-1185">Reference proteome</keyword>
<evidence type="ECO:0000256" key="11">
    <source>
        <dbReference type="RuleBase" id="RU000687"/>
    </source>
</evidence>
<dbReference type="PRINTS" id="PR00253">
    <property type="entry name" value="GABAARECEPTR"/>
</dbReference>
<dbReference type="InterPro" id="IPR038050">
    <property type="entry name" value="Neuro_actylchol_rec"/>
</dbReference>
<comment type="subcellular location">
    <subcellularLocation>
        <location evidence="2">Cell membrane</location>
    </subcellularLocation>
    <subcellularLocation>
        <location evidence="1">Membrane</location>
        <topology evidence="1">Multi-pass membrane protein</topology>
    </subcellularLocation>
</comment>
<dbReference type="InterPro" id="IPR006201">
    <property type="entry name" value="Neur_channel"/>
</dbReference>
<evidence type="ECO:0000256" key="3">
    <source>
        <dbReference type="ARBA" id="ARBA00022448"/>
    </source>
</evidence>
<dbReference type="GeneID" id="20224711"/>
<name>F0Y9D2_AURAN</name>
<dbReference type="PANTHER" id="PTHR18945">
    <property type="entry name" value="NEUROTRANSMITTER GATED ION CHANNEL"/>
    <property type="match status" value="1"/>
</dbReference>
<protein>
    <recommendedName>
        <fullName evidence="13">BTB domain-containing protein</fullName>
    </recommendedName>
</protein>
<sequence>MEARGDGLERFLPAAADAQKTTSQLALPDGEFGGALRSSLSALYEDRGGAELELTVEGSTQGVACHAFVLETWSPVLRAQLSSRWAGGGVSGPRSVEAPGGSRPAVEALVAFCYTGRCSVDDDSVLPLLRLSDFWGVAHLRELCGSFLFETSRSSDSGDLAGLVEKLKIADEFGLARLRQRCASALAAKFDELFRAADGDSGKRSSPLLLELAPDMVGEVLCKSRLAVVDEADVLDFVREYAASRGDPPAVLAQLLPAVRFPFLGDKLLELRADAELMAVDGAVALVMRALEILAFPQSAKPVSAKEEETADPSTLQTLARTGLCCFDGTFSSSLATIGDRARALSIPVGPHVLFAVTRPGLAPRRDGAPDGPAPVVSWRVRVDALPPPRNRDGDGPANGARGGRGARGLGARAVQEQMRELIGVSADSWTFGLWVVAEHDVAPLSPTNNPRANPACSNFAICNFTKARNTTVLQIQGNGRAALAGQQAGPGQQNLEGHEILVGDVYGADLRSLKRPGAPDDAPGDLVVAFSRNGALLGQPVPLSVPLLNPALFPEPHSRFNLRKENFRLLVAGGRAQAGANLMPVASTSLGTLGCTLLPQGETTPLPAAAFANAPRLGLFFVVATCRRAAASNASEVATLGTWWQNVDATTDGSLNASFSSWWQGDFMASVVDWLNATNGQRPSLAYVEDEAAYRRWYEHERCAFALPWAGQESEIPNFKGSFLGRFPLALPWDESGASFVSSHELETEILGDNTATTFRSSRTPKYDSSLRPSEWWHESLGRESADGEATGADGVQDVFVNFALSSFDINEHRGSWSARGYIGAYWYDPRLMFALTEGCGDDAAVASGHYWLLSDGFEKKIWNPDVKPKNLAAGGFKIRDRYVKIFPYGLVYDVKSVEMELDCDLYLRKFPYDDQACKIVLSSPRNDVNYLRFGPSVEDPVTAYDERTGDKVFNDQWRVKDESYEVVSTTYFAQADQEFVKNTPVETDAAYALPLSGTYHEFECVFDFRRKPGFYEVEIVLPAIFFVIISYVGFFINASVAPARVAITVIPVLIMRTLLSQVSAKLQIISYLTCLSKFLLYCQFLTVFAVLEYGFVQICLLHESRCRDVRTHLNSMKRFIVADSAEDAPSLFDKEDASARDVLLVEEGAKAGAELRMIKHEMKHVERLERSNPVFKELLDELRKLYRGADATGDGLMEPFELAIALRSYAVYIAPSQARKAMINQKYEHGGDDVEIDHATVAFTFAEFLHYVVHYDENPTTFNGRRSWAEHFNPSFHPPSTNCDGLFRLLFPPVLTLLFITTLGRCHWDSR</sequence>
<proteinExistence type="inferred from homology"/>
<dbReference type="OrthoDB" id="407674at2759"/>
<evidence type="ECO:0000256" key="8">
    <source>
        <dbReference type="ARBA" id="ARBA00023065"/>
    </source>
</evidence>
<dbReference type="InterPro" id="IPR036734">
    <property type="entry name" value="Neur_chan_lig-bd_sf"/>
</dbReference>
<evidence type="ECO:0000313" key="14">
    <source>
        <dbReference type="EMBL" id="EGB08213.1"/>
    </source>
</evidence>
<dbReference type="SUPFAM" id="SSF63712">
    <property type="entry name" value="Nicotinic receptor ligand binding domain-like"/>
    <property type="match status" value="1"/>
</dbReference>
<dbReference type="InterPro" id="IPR018000">
    <property type="entry name" value="Neurotransmitter_ion_chnl_CS"/>
</dbReference>
<comment type="caution">
    <text evidence="11">Lacks conserved residue(s) required for the propagation of feature annotation.</text>
</comment>
<dbReference type="InterPro" id="IPR000210">
    <property type="entry name" value="BTB/POZ_dom"/>
</dbReference>